<feature type="compositionally biased region" description="Low complexity" evidence="1">
    <location>
        <begin position="242"/>
        <end position="255"/>
    </location>
</feature>
<feature type="compositionally biased region" description="Polar residues" evidence="1">
    <location>
        <begin position="381"/>
        <end position="394"/>
    </location>
</feature>
<name>A0AAV9GLH3_9PEZI</name>
<evidence type="ECO:0000313" key="2">
    <source>
        <dbReference type="EMBL" id="KAK4449378.1"/>
    </source>
</evidence>
<feature type="region of interest" description="Disordered" evidence="1">
    <location>
        <begin position="416"/>
        <end position="460"/>
    </location>
</feature>
<feature type="region of interest" description="Disordered" evidence="1">
    <location>
        <begin position="1008"/>
        <end position="1032"/>
    </location>
</feature>
<reference evidence="2" key="2">
    <citation type="submission" date="2023-05" db="EMBL/GenBank/DDBJ databases">
        <authorList>
            <consortium name="Lawrence Berkeley National Laboratory"/>
            <person name="Steindorff A."/>
            <person name="Hensen N."/>
            <person name="Bonometti L."/>
            <person name="Westerberg I."/>
            <person name="Brannstrom I.O."/>
            <person name="Guillou S."/>
            <person name="Cros-Aarteil S."/>
            <person name="Calhoun S."/>
            <person name="Haridas S."/>
            <person name="Kuo A."/>
            <person name="Mondo S."/>
            <person name="Pangilinan J."/>
            <person name="Riley R."/>
            <person name="Labutti K."/>
            <person name="Andreopoulos B."/>
            <person name="Lipzen A."/>
            <person name="Chen C."/>
            <person name="Yanf M."/>
            <person name="Daum C."/>
            <person name="Ng V."/>
            <person name="Clum A."/>
            <person name="Ohm R."/>
            <person name="Martin F."/>
            <person name="Silar P."/>
            <person name="Natvig D."/>
            <person name="Lalanne C."/>
            <person name="Gautier V."/>
            <person name="Ament-Velasquez S.L."/>
            <person name="Kruys A."/>
            <person name="Hutchinson M.I."/>
            <person name="Powell A.J."/>
            <person name="Barry K."/>
            <person name="Miller A.N."/>
            <person name="Grigoriev I.V."/>
            <person name="Debuchy R."/>
            <person name="Gladieux P."/>
            <person name="Thoren M.H."/>
            <person name="Johannesson H."/>
        </authorList>
    </citation>
    <scope>NUCLEOTIDE SEQUENCE</scope>
    <source>
        <strain evidence="2">PSN243</strain>
    </source>
</reference>
<reference evidence="2" key="1">
    <citation type="journal article" date="2023" name="Mol. Phylogenet. Evol.">
        <title>Genome-scale phylogeny and comparative genomics of the fungal order Sordariales.</title>
        <authorList>
            <person name="Hensen N."/>
            <person name="Bonometti L."/>
            <person name="Westerberg I."/>
            <person name="Brannstrom I.O."/>
            <person name="Guillou S."/>
            <person name="Cros-Aarteil S."/>
            <person name="Calhoun S."/>
            <person name="Haridas S."/>
            <person name="Kuo A."/>
            <person name="Mondo S."/>
            <person name="Pangilinan J."/>
            <person name="Riley R."/>
            <person name="LaButti K."/>
            <person name="Andreopoulos B."/>
            <person name="Lipzen A."/>
            <person name="Chen C."/>
            <person name="Yan M."/>
            <person name="Daum C."/>
            <person name="Ng V."/>
            <person name="Clum A."/>
            <person name="Steindorff A."/>
            <person name="Ohm R.A."/>
            <person name="Martin F."/>
            <person name="Silar P."/>
            <person name="Natvig D.O."/>
            <person name="Lalanne C."/>
            <person name="Gautier V."/>
            <person name="Ament-Velasquez S.L."/>
            <person name="Kruys A."/>
            <person name="Hutchinson M.I."/>
            <person name="Powell A.J."/>
            <person name="Barry K."/>
            <person name="Miller A.N."/>
            <person name="Grigoriev I.V."/>
            <person name="Debuchy R."/>
            <person name="Gladieux P."/>
            <person name="Hiltunen Thoren M."/>
            <person name="Johannesson H."/>
        </authorList>
    </citation>
    <scope>NUCLEOTIDE SEQUENCE</scope>
    <source>
        <strain evidence="2">PSN243</strain>
    </source>
</reference>
<feature type="region of interest" description="Disordered" evidence="1">
    <location>
        <begin position="355"/>
        <end position="402"/>
    </location>
</feature>
<feature type="compositionally biased region" description="Basic and acidic residues" evidence="1">
    <location>
        <begin position="436"/>
        <end position="445"/>
    </location>
</feature>
<feature type="compositionally biased region" description="Basic and acidic residues" evidence="1">
    <location>
        <begin position="155"/>
        <end position="172"/>
    </location>
</feature>
<comment type="caution">
    <text evidence="2">The sequence shown here is derived from an EMBL/GenBank/DDBJ whole genome shotgun (WGS) entry which is preliminary data.</text>
</comment>
<feature type="region of interest" description="Disordered" evidence="1">
    <location>
        <begin position="1045"/>
        <end position="1066"/>
    </location>
</feature>
<feature type="compositionally biased region" description="Basic residues" evidence="1">
    <location>
        <begin position="734"/>
        <end position="746"/>
    </location>
</feature>
<accession>A0AAV9GLH3</accession>
<feature type="region of interest" description="Disordered" evidence="1">
    <location>
        <begin position="483"/>
        <end position="509"/>
    </location>
</feature>
<evidence type="ECO:0000313" key="3">
    <source>
        <dbReference type="Proteomes" id="UP001321760"/>
    </source>
</evidence>
<keyword evidence="3" id="KW-1185">Reference proteome</keyword>
<dbReference type="EMBL" id="MU865937">
    <property type="protein sequence ID" value="KAK4449378.1"/>
    <property type="molecule type" value="Genomic_DNA"/>
</dbReference>
<protein>
    <submittedName>
        <fullName evidence="2">Uncharacterized protein</fullName>
    </submittedName>
</protein>
<organism evidence="2 3">
    <name type="scientific">Podospora aff. communis PSN243</name>
    <dbReference type="NCBI Taxonomy" id="3040156"/>
    <lineage>
        <taxon>Eukaryota</taxon>
        <taxon>Fungi</taxon>
        <taxon>Dikarya</taxon>
        <taxon>Ascomycota</taxon>
        <taxon>Pezizomycotina</taxon>
        <taxon>Sordariomycetes</taxon>
        <taxon>Sordariomycetidae</taxon>
        <taxon>Sordariales</taxon>
        <taxon>Podosporaceae</taxon>
        <taxon>Podospora</taxon>
    </lineage>
</organism>
<sequence length="1066" mass="115644">MERDASEKLVINSASRRRSLFSSRPRSAGSSTPNSPGGASQQPPATFGSSTVITSDSKLGSSANTKIPRLASTRPSIPRRPVSTSDAWQMALDEEQKEAAQGSPSPAPRSWRRPAVSDGKLQKARAPVRRRTTKPGEMRREDTASSVESPGTPIRKSDVSESDFDEKLRQHALEQGSSEDLSQRGSGLFSKSRLGIKISETAKELVRKTSRNSLEAESPSRAGRSPRDSWISRRLSARKSGSDQSLQGTSGSQQGALGPSEEQRPSAGASMERPGTVPPDYRSPEKSFAWQADEDFTAGDLQVSTSPPVAIGRSNTKLDELKALEAAVGETASQSPPLVKRNTKLDEIRALEKETASRFTTELPQPIENDNSTRELGLENGSKSPPSWQPATTTTKRDELRAREMETLSKRALATARLDEIRERHASESRSPSPDIVRKASKEPLKSLAPGGDGSGVGEKKSDVAIAAAANSKPPIDEAVILENSSSEKDSREKLVEVPSEGFGQDSAPAALEARRDSQDMVRKLAAATNSPPVVAVDINSIRDRLGRDASRQKKADAAKGGVRPTVGFVGLKREPSAESLSDKRSSVAHSDVDPTERIIGEMSLFAPLENHSEKGSLRASSPSPPLELEDVEETPRPAKPDPLTQPTPRVTGAFVDTPVTVKVDRHGDAPIATVPTFNLERDAAAASGSGAPSNTDETNPLARGRNTGGSAQNLVGLAAKSGRPSGRPASVPGRRRSRSQQRARRPLLNSARPPTVKDDLLAIQKANHFDDSTLDDLADMLGKQEKHDDESGPQGIKSEPDADPSETQKSQREIELEAYVKISKSLETGLQGIRTARLGIERLEDKVAHIKPKGPETPATHPAHPTANHPCADCNSGHSPMDSSFTYIQLPFPRLWHGHPRFRLTLTGLIFFLLSLWYIAESSMCAVYCKPQVCYSGQPCDWSPDDPQWGYSIPVKLDQWLTGGMGRAFAARTQPELSDWIADVWDAATGTDITRIDTSRLTREQKRQHRRRLLRRAKPSPARPEDKAKLEAWSAARAAKERVSATREMGFVAEEDESMASDERI</sequence>
<feature type="compositionally biased region" description="Polar residues" evidence="1">
    <location>
        <begin position="28"/>
        <end position="65"/>
    </location>
</feature>
<feature type="compositionally biased region" description="Basic and acidic residues" evidence="1">
    <location>
        <begin position="134"/>
        <end position="143"/>
    </location>
</feature>
<feature type="compositionally biased region" description="Acidic residues" evidence="1">
    <location>
        <begin position="1054"/>
        <end position="1066"/>
    </location>
</feature>
<feature type="compositionally biased region" description="Basic and acidic residues" evidence="1">
    <location>
        <begin position="417"/>
        <end position="428"/>
    </location>
</feature>
<feature type="compositionally biased region" description="Polar residues" evidence="1">
    <location>
        <begin position="175"/>
        <end position="185"/>
    </location>
</feature>
<dbReference type="AlphaFoldDB" id="A0AAV9GLH3"/>
<dbReference type="Proteomes" id="UP001321760">
    <property type="component" value="Unassembled WGS sequence"/>
</dbReference>
<feature type="compositionally biased region" description="Basic residues" evidence="1">
    <location>
        <begin position="1008"/>
        <end position="1019"/>
    </location>
</feature>
<feature type="compositionally biased region" description="Basic and acidic residues" evidence="1">
    <location>
        <begin position="486"/>
        <end position="496"/>
    </location>
</feature>
<feature type="region of interest" description="Disordered" evidence="1">
    <location>
        <begin position="784"/>
        <end position="813"/>
    </location>
</feature>
<feature type="region of interest" description="Disordered" evidence="1">
    <location>
        <begin position="1"/>
        <end position="314"/>
    </location>
</feature>
<gene>
    <name evidence="2" type="ORF">QBC34DRAFT_404765</name>
</gene>
<evidence type="ECO:0000256" key="1">
    <source>
        <dbReference type="SAM" id="MobiDB-lite"/>
    </source>
</evidence>
<feature type="compositionally biased region" description="Basic residues" evidence="1">
    <location>
        <begin position="122"/>
        <end position="133"/>
    </location>
</feature>
<feature type="region of interest" description="Disordered" evidence="1">
    <location>
        <begin position="567"/>
        <end position="757"/>
    </location>
</feature>
<proteinExistence type="predicted"/>
<feature type="compositionally biased region" description="Basic and acidic residues" evidence="1">
    <location>
        <begin position="572"/>
        <end position="600"/>
    </location>
</feature>